<dbReference type="AlphaFoldDB" id="A0A919SUS3"/>
<organism evidence="2 3">
    <name type="scientific">Actinoplanes auranticolor</name>
    <dbReference type="NCBI Taxonomy" id="47988"/>
    <lineage>
        <taxon>Bacteria</taxon>
        <taxon>Bacillati</taxon>
        <taxon>Actinomycetota</taxon>
        <taxon>Actinomycetes</taxon>
        <taxon>Micromonosporales</taxon>
        <taxon>Micromonosporaceae</taxon>
        <taxon>Actinoplanes</taxon>
    </lineage>
</organism>
<accession>A0A919SUS3</accession>
<dbReference type="SUPFAM" id="SSF46785">
    <property type="entry name" value="Winged helix' DNA-binding domain"/>
    <property type="match status" value="1"/>
</dbReference>
<dbReference type="InterPro" id="IPR036390">
    <property type="entry name" value="WH_DNA-bd_sf"/>
</dbReference>
<sequence length="168" mass="18110">MIARYASVMSSAAPERTERDVTGLLNMAGHALSNRLAAALAAVDLTPRMQCVLVHALEEERTQIQLAALADLDKTTMVSTVDDLERRGLAERRPSATDRRARIIAVTAAGRAAAEEGQRIVDRVHAEALGALPEQAREAFVAALRQLVDGGLEPGPRPVRRARQATSR</sequence>
<dbReference type="InterPro" id="IPR000835">
    <property type="entry name" value="HTH_MarR-typ"/>
</dbReference>
<feature type="domain" description="HTH marR-type" evidence="1">
    <location>
        <begin position="18"/>
        <end position="149"/>
    </location>
</feature>
<evidence type="ECO:0000313" key="3">
    <source>
        <dbReference type="Proteomes" id="UP000681340"/>
    </source>
</evidence>
<evidence type="ECO:0000313" key="2">
    <source>
        <dbReference type="EMBL" id="GIM78359.1"/>
    </source>
</evidence>
<comment type="caution">
    <text evidence="2">The sequence shown here is derived from an EMBL/GenBank/DDBJ whole genome shotgun (WGS) entry which is preliminary data.</text>
</comment>
<evidence type="ECO:0000259" key="1">
    <source>
        <dbReference type="PROSITE" id="PS50995"/>
    </source>
</evidence>
<dbReference type="Pfam" id="PF12802">
    <property type="entry name" value="MarR_2"/>
    <property type="match status" value="1"/>
</dbReference>
<dbReference type="Proteomes" id="UP000681340">
    <property type="component" value="Unassembled WGS sequence"/>
</dbReference>
<dbReference type="EMBL" id="BOQL01000073">
    <property type="protein sequence ID" value="GIM78359.1"/>
    <property type="molecule type" value="Genomic_DNA"/>
</dbReference>
<dbReference type="PANTHER" id="PTHR33164:SF95">
    <property type="entry name" value="TRANSCRIPTIONAL REGULATOR"/>
    <property type="match status" value="1"/>
</dbReference>
<dbReference type="Gene3D" id="1.10.10.10">
    <property type="entry name" value="Winged helix-like DNA-binding domain superfamily/Winged helix DNA-binding domain"/>
    <property type="match status" value="1"/>
</dbReference>
<protein>
    <recommendedName>
        <fullName evidence="1">HTH marR-type domain-containing protein</fullName>
    </recommendedName>
</protein>
<dbReference type="PANTHER" id="PTHR33164">
    <property type="entry name" value="TRANSCRIPTIONAL REGULATOR, MARR FAMILY"/>
    <property type="match status" value="1"/>
</dbReference>
<proteinExistence type="predicted"/>
<dbReference type="InterPro" id="IPR039422">
    <property type="entry name" value="MarR/SlyA-like"/>
</dbReference>
<dbReference type="PROSITE" id="PS50995">
    <property type="entry name" value="HTH_MARR_2"/>
    <property type="match status" value="1"/>
</dbReference>
<name>A0A919SUS3_9ACTN</name>
<gene>
    <name evidence="2" type="ORF">Aau02nite_80440</name>
</gene>
<dbReference type="GO" id="GO:0006950">
    <property type="term" value="P:response to stress"/>
    <property type="evidence" value="ECO:0007669"/>
    <property type="project" value="TreeGrafter"/>
</dbReference>
<dbReference type="InterPro" id="IPR036388">
    <property type="entry name" value="WH-like_DNA-bd_sf"/>
</dbReference>
<dbReference type="GO" id="GO:0003700">
    <property type="term" value="F:DNA-binding transcription factor activity"/>
    <property type="evidence" value="ECO:0007669"/>
    <property type="project" value="InterPro"/>
</dbReference>
<keyword evidence="3" id="KW-1185">Reference proteome</keyword>
<dbReference type="PRINTS" id="PR00598">
    <property type="entry name" value="HTHMARR"/>
</dbReference>
<dbReference type="SMART" id="SM00347">
    <property type="entry name" value="HTH_MARR"/>
    <property type="match status" value="1"/>
</dbReference>
<reference evidence="2" key="1">
    <citation type="submission" date="2021-03" db="EMBL/GenBank/DDBJ databases">
        <title>Whole genome shotgun sequence of Actinoplanes auranticolor NBRC 12245.</title>
        <authorList>
            <person name="Komaki H."/>
            <person name="Tamura T."/>
        </authorList>
    </citation>
    <scope>NUCLEOTIDE SEQUENCE</scope>
    <source>
        <strain evidence="2">NBRC 12245</strain>
    </source>
</reference>